<name>A0A6M3JXC6_9ZZZZ</name>
<reference evidence="2" key="1">
    <citation type="submission" date="2020-03" db="EMBL/GenBank/DDBJ databases">
        <title>The deep terrestrial virosphere.</title>
        <authorList>
            <person name="Holmfeldt K."/>
            <person name="Nilsson E."/>
            <person name="Simone D."/>
            <person name="Lopez-Fernandez M."/>
            <person name="Wu X."/>
            <person name="de Brujin I."/>
            <person name="Lundin D."/>
            <person name="Andersson A."/>
            <person name="Bertilsson S."/>
            <person name="Dopson M."/>
        </authorList>
    </citation>
    <scope>NUCLEOTIDE SEQUENCE</scope>
    <source>
        <strain evidence="2">MM415A02413</strain>
    </source>
</reference>
<gene>
    <name evidence="2" type="ORF">MM415A02413_0003</name>
</gene>
<dbReference type="AlphaFoldDB" id="A0A6M3JXC6"/>
<evidence type="ECO:0008006" key="3">
    <source>
        <dbReference type="Google" id="ProtNLM"/>
    </source>
</evidence>
<evidence type="ECO:0000256" key="1">
    <source>
        <dbReference type="SAM" id="MobiDB-lite"/>
    </source>
</evidence>
<proteinExistence type="predicted"/>
<evidence type="ECO:0000313" key="2">
    <source>
        <dbReference type="EMBL" id="QJA73305.1"/>
    </source>
</evidence>
<dbReference type="EMBL" id="MT142017">
    <property type="protein sequence ID" value="QJA73305.1"/>
    <property type="molecule type" value="Genomic_DNA"/>
</dbReference>
<sequence>MRETDDKLVERVLTRYGISSGYWEPLFSHWRALLRNYYQELKLKVDSETGKKRWPYRSKLFTPATFEKSETILPHLIDATFSKDPFFMVTAAPKDYAGIRDPMMREFMRQKHRENVKKTEILLAYQLRERGFRNDAVSIFQQTHMLGTQILRLKWAYESHYLTQRQTVYENGIPVGVSKNRVLKETYDGPDWVKVPFYNFFIDPYTPPQDLQKARYVEEEIVQSWDDFMEDAKYFGYKNLSEARRLVSKGTSRLTANDERGIQDDPYSKDISIIYYHDKQYVLHVAIPPGTPGAGGVLLKKQPFEEACSNGKYPYIGFHIRTGVDQGVETGGDAVADYKPGGFYPMGDLYPLHQLQAAENTSINMRMDGLALGLNPPIIIAGEGLEDEENLAYGYYPGQIVHAKSDAGIPLSQMIWQVPITDNYGQSYVHHMNHLEDKKDRALGVHDTISGKTDAKNRTATGTMVLTENAMKRFSLKAFILVKGGLEQLLRQMSEMNAELIDPDTAAYAIGSDEPVYVNPEEVVRGASFNIRVAPFYSKQYIADNILAIFQPLMETMPFADLNAMWRMYFDNAEWIEDASAILPDDAPRVTPFDIQQATYMRQMEMQQMAGQQKAQLSAGKTQGVSGTPGTKGNVQNVDPMAQIRRQMSGAGG</sequence>
<protein>
    <recommendedName>
        <fullName evidence="3">Portal protein</fullName>
    </recommendedName>
</protein>
<accession>A0A6M3JXC6</accession>
<organism evidence="2">
    <name type="scientific">viral metagenome</name>
    <dbReference type="NCBI Taxonomy" id="1070528"/>
    <lineage>
        <taxon>unclassified sequences</taxon>
        <taxon>metagenomes</taxon>
        <taxon>organismal metagenomes</taxon>
    </lineage>
</organism>
<feature type="region of interest" description="Disordered" evidence="1">
    <location>
        <begin position="614"/>
        <end position="636"/>
    </location>
</feature>